<organism evidence="2 3">
    <name type="scientific">Marine Group III euryarchaeote</name>
    <dbReference type="NCBI Taxonomy" id="2173149"/>
    <lineage>
        <taxon>Archaea</taxon>
        <taxon>Methanobacteriati</taxon>
        <taxon>Thermoplasmatota</taxon>
        <taxon>Thermoplasmata</taxon>
        <taxon>Candidatus Thermoprofundales</taxon>
    </lineage>
</organism>
<dbReference type="Proteomes" id="UP000585802">
    <property type="component" value="Unassembled WGS sequence"/>
</dbReference>
<dbReference type="AlphaFoldDB" id="A0A7J4GTL5"/>
<dbReference type="InterPro" id="IPR004521">
    <property type="entry name" value="Uncharacterised_CHP00451"/>
</dbReference>
<protein>
    <submittedName>
        <fullName evidence="2">RNA-binding protein</fullName>
    </submittedName>
</protein>
<sequence length="167" mass="18630">MVATQLEIKKRRPINKKEAKLFNKLLTEAHDFSFTLSAGKYETAKSRDFDVIIQKGYIFALLLGDVAHLSVRGLLTHVLETGWVQVDMGAIPFICNGANVMAAGINDVSPEISKGQFVWIRDENHHKPLGIGRALLDGKEILESKQGKAIQALHYIGDKIWEYGVKD</sequence>
<evidence type="ECO:0000259" key="1">
    <source>
        <dbReference type="SMART" id="SM00359"/>
    </source>
</evidence>
<dbReference type="Pfam" id="PF01472">
    <property type="entry name" value="PUA"/>
    <property type="match status" value="1"/>
</dbReference>
<evidence type="ECO:0000313" key="2">
    <source>
        <dbReference type="EMBL" id="HIF37329.1"/>
    </source>
</evidence>
<dbReference type="GO" id="GO:0001731">
    <property type="term" value="P:formation of translation preinitiation complex"/>
    <property type="evidence" value="ECO:0007669"/>
    <property type="project" value="TreeGrafter"/>
</dbReference>
<dbReference type="NCBIfam" id="TIGR03684">
    <property type="entry name" value="arCOG00985"/>
    <property type="match status" value="1"/>
</dbReference>
<dbReference type="PIRSF" id="PIRSF005067">
    <property type="entry name" value="Tma_RNA-bind_prd"/>
    <property type="match status" value="1"/>
</dbReference>
<dbReference type="PANTHER" id="PTHR22798:SF0">
    <property type="entry name" value="MALIGNANT T-CELL-AMPLIFIED SEQUENCE 1"/>
    <property type="match status" value="1"/>
</dbReference>
<proteinExistence type="predicted"/>
<name>A0A7J4GTL5_9ARCH</name>
<dbReference type="InterPro" id="IPR002478">
    <property type="entry name" value="PUA"/>
</dbReference>
<dbReference type="CDD" id="cd21154">
    <property type="entry name" value="PUA_MJ1432-like"/>
    <property type="match status" value="1"/>
</dbReference>
<dbReference type="SUPFAM" id="SSF88697">
    <property type="entry name" value="PUA domain-like"/>
    <property type="match status" value="1"/>
</dbReference>
<gene>
    <name evidence="2" type="ORF">EYQ70_02835</name>
</gene>
<dbReference type="PROSITE" id="PS50890">
    <property type="entry name" value="PUA"/>
    <property type="match status" value="1"/>
</dbReference>
<accession>A0A7J4GTL5</accession>
<dbReference type="PANTHER" id="PTHR22798">
    <property type="entry name" value="MCT-1 PROTEIN"/>
    <property type="match status" value="1"/>
</dbReference>
<feature type="domain" description="PUA" evidence="1">
    <location>
        <begin position="82"/>
        <end position="157"/>
    </location>
</feature>
<dbReference type="InterPro" id="IPR022430">
    <property type="entry name" value="CHP03684"/>
</dbReference>
<comment type="caution">
    <text evidence="2">The sequence shown here is derived from an EMBL/GenBank/DDBJ whole genome shotgun (WGS) entry which is preliminary data.</text>
</comment>
<dbReference type="InterPro" id="IPR015947">
    <property type="entry name" value="PUA-like_sf"/>
</dbReference>
<dbReference type="NCBIfam" id="TIGR00451">
    <property type="entry name" value="unchar_dom_2"/>
    <property type="match status" value="1"/>
</dbReference>
<dbReference type="EMBL" id="DUCX01000040">
    <property type="protein sequence ID" value="HIF37329.1"/>
    <property type="molecule type" value="Genomic_DNA"/>
</dbReference>
<evidence type="ECO:0000313" key="3">
    <source>
        <dbReference type="Proteomes" id="UP000585802"/>
    </source>
</evidence>
<dbReference type="InterPro" id="IPR016437">
    <property type="entry name" value="MCT-1/Tma20"/>
</dbReference>
<dbReference type="GO" id="GO:0003723">
    <property type="term" value="F:RNA binding"/>
    <property type="evidence" value="ECO:0007669"/>
    <property type="project" value="InterPro"/>
</dbReference>
<dbReference type="Gene3D" id="3.10.400.20">
    <property type="match status" value="1"/>
</dbReference>
<dbReference type="SMART" id="SM00359">
    <property type="entry name" value="PUA"/>
    <property type="match status" value="1"/>
</dbReference>
<reference evidence="3" key="1">
    <citation type="journal article" date="2019" name="bioRxiv">
        <title>Genome diversification in globally distributed novel marine Proteobacteria is linked to environmental adaptation.</title>
        <authorList>
            <person name="Zhou Z."/>
            <person name="Tran P.Q."/>
            <person name="Kieft K."/>
            <person name="Anantharaman K."/>
        </authorList>
    </citation>
    <scope>NUCLEOTIDE SEQUENCE [LARGE SCALE GENOMIC DNA]</scope>
</reference>